<evidence type="ECO:0000313" key="3">
    <source>
        <dbReference type="EMBL" id="QGG47944.1"/>
    </source>
</evidence>
<dbReference type="KEGG" id="hcv:FTV88_1846"/>
<keyword evidence="4" id="KW-1185">Reference proteome</keyword>
<evidence type="ECO:0000256" key="1">
    <source>
        <dbReference type="SAM" id="Phobius"/>
    </source>
</evidence>
<dbReference type="OrthoDB" id="1722186at2"/>
<protein>
    <recommendedName>
        <fullName evidence="2">RND related barrel-sandwich hybrid domain-containing protein</fullName>
    </recommendedName>
</protein>
<keyword evidence="1" id="KW-1133">Transmembrane helix</keyword>
<reference evidence="4" key="1">
    <citation type="submission" date="2019-11" db="EMBL/GenBank/DDBJ databases">
        <title>Genome sequence of Heliorestis convoluta strain HH, an alkaliphilic and minimalistic phototrophic bacterium from a soda lake in Egypt.</title>
        <authorList>
            <person name="Dewey E.D."/>
            <person name="Stokes L.M."/>
            <person name="Burchell B.M."/>
            <person name="Shaffer K.N."/>
            <person name="Huntington A.M."/>
            <person name="Baker J.M."/>
            <person name="Nadendla S."/>
            <person name="Giglio M.G."/>
            <person name="Touchman J.W."/>
            <person name="Blankenship R.E."/>
            <person name="Madigan M.T."/>
            <person name="Sattley W.M."/>
        </authorList>
    </citation>
    <scope>NUCLEOTIDE SEQUENCE [LARGE SCALE GENOMIC DNA]</scope>
    <source>
        <strain evidence="4">HH</strain>
    </source>
</reference>
<gene>
    <name evidence="3" type="ORF">FTV88_1846</name>
</gene>
<evidence type="ECO:0000313" key="4">
    <source>
        <dbReference type="Proteomes" id="UP000366051"/>
    </source>
</evidence>
<proteinExistence type="predicted"/>
<feature type="transmembrane region" description="Helical" evidence="1">
    <location>
        <begin position="21"/>
        <end position="42"/>
    </location>
</feature>
<dbReference type="InterPro" id="IPR058709">
    <property type="entry name" value="BSH_RND-rel"/>
</dbReference>
<dbReference type="AlphaFoldDB" id="A0A5Q2MYF4"/>
<dbReference type="Gene3D" id="2.40.420.20">
    <property type="match status" value="1"/>
</dbReference>
<dbReference type="RefSeq" id="WP_153725231.1">
    <property type="nucleotide sequence ID" value="NZ_CP045875.1"/>
</dbReference>
<organism evidence="3 4">
    <name type="scientific">Heliorestis convoluta</name>
    <dbReference type="NCBI Taxonomy" id="356322"/>
    <lineage>
        <taxon>Bacteria</taxon>
        <taxon>Bacillati</taxon>
        <taxon>Bacillota</taxon>
        <taxon>Clostridia</taxon>
        <taxon>Eubacteriales</taxon>
        <taxon>Heliobacteriaceae</taxon>
        <taxon>Heliorestis</taxon>
    </lineage>
</organism>
<sequence length="329" mass="36942">MSRLTMVPLGKEAMVRRRRTNILKISTFVALLFITLSAAWLLKGVVTSWFVKTIVDTEPARIGQLADTRELPGWLIRDEVIVNAPVTGRIEPLVEDYERVRLGTTVARVRTINPSGMDMGEWVEITSPRSGLVVYAVDGLEDIMSVRILEEREAHQISSLREKERRIEANQLIQQGQPLFKIINNLDKAHFLAHYKIQELGRALVPGARVTLALSPEGPTFSARVINVRGGDEAWVLLQLSNPSVDIMKERKVNFQLVDKIHRGIVLPTSALVEKDGQSGVLLSIKKRAQWRPVEVIAVIDKQMVVQGIDEGQLVVLNPQYIQEGQEIK</sequence>
<accession>A0A5Q2MYF4</accession>
<name>A0A5Q2MYF4_9FIRM</name>
<keyword evidence="1" id="KW-0812">Transmembrane</keyword>
<evidence type="ECO:0000259" key="2">
    <source>
        <dbReference type="Pfam" id="PF26018"/>
    </source>
</evidence>
<feature type="domain" description="RND related barrel-sandwich hybrid" evidence="2">
    <location>
        <begin position="79"/>
        <end position="184"/>
    </location>
</feature>
<dbReference type="Proteomes" id="UP000366051">
    <property type="component" value="Chromosome"/>
</dbReference>
<keyword evidence="1" id="KW-0472">Membrane</keyword>
<dbReference type="Pfam" id="PF26018">
    <property type="entry name" value="BSH_RND_rel"/>
    <property type="match status" value="1"/>
</dbReference>
<dbReference type="EMBL" id="CP045875">
    <property type="protein sequence ID" value="QGG47944.1"/>
    <property type="molecule type" value="Genomic_DNA"/>
</dbReference>